<dbReference type="Proteomes" id="UP000429607">
    <property type="component" value="Unassembled WGS sequence"/>
</dbReference>
<dbReference type="EMBL" id="QXFV01000034">
    <property type="protein sequence ID" value="KAE9051742.1"/>
    <property type="molecule type" value="Genomic_DNA"/>
</dbReference>
<sequence length="81" mass="8492">MPSLLGMLALLGSWVLVDDTQVVAQVLFPAQLFTPYGSNTTAHASSHTCNASTEFYDESALTCSQCVIANGASTLSNPLLV</sequence>
<protein>
    <recommendedName>
        <fullName evidence="4">Pectate lyase</fullName>
    </recommendedName>
</protein>
<feature type="chain" id="PRO_5025387090" description="Pectate lyase" evidence="1">
    <location>
        <begin position="25"/>
        <end position="81"/>
    </location>
</feature>
<name>A0A6A3P1F8_9STRA</name>
<evidence type="ECO:0000256" key="1">
    <source>
        <dbReference type="SAM" id="SignalP"/>
    </source>
</evidence>
<proteinExistence type="predicted"/>
<comment type="caution">
    <text evidence="2">The sequence shown here is derived from an EMBL/GenBank/DDBJ whole genome shotgun (WGS) entry which is preliminary data.</text>
</comment>
<organism evidence="2 3">
    <name type="scientific">Phytophthora rubi</name>
    <dbReference type="NCBI Taxonomy" id="129364"/>
    <lineage>
        <taxon>Eukaryota</taxon>
        <taxon>Sar</taxon>
        <taxon>Stramenopiles</taxon>
        <taxon>Oomycota</taxon>
        <taxon>Peronosporomycetes</taxon>
        <taxon>Peronosporales</taxon>
        <taxon>Peronosporaceae</taxon>
        <taxon>Phytophthora</taxon>
    </lineage>
</organism>
<evidence type="ECO:0000313" key="3">
    <source>
        <dbReference type="Proteomes" id="UP000429607"/>
    </source>
</evidence>
<evidence type="ECO:0000313" key="2">
    <source>
        <dbReference type="EMBL" id="KAE9051742.1"/>
    </source>
</evidence>
<gene>
    <name evidence="2" type="ORF">PR001_g1166</name>
</gene>
<reference evidence="2 3" key="1">
    <citation type="submission" date="2018-09" db="EMBL/GenBank/DDBJ databases">
        <title>Genomic investigation of the strawberry pathogen Phytophthora fragariae indicates pathogenicity is determined by transcriptional variation in three key races.</title>
        <authorList>
            <person name="Adams T.M."/>
            <person name="Armitage A.D."/>
            <person name="Sobczyk M.K."/>
            <person name="Bates H.J."/>
            <person name="Dunwell J.M."/>
            <person name="Nellist C.F."/>
            <person name="Harrison R.J."/>
        </authorList>
    </citation>
    <scope>NUCLEOTIDE SEQUENCE [LARGE SCALE GENOMIC DNA]</scope>
    <source>
        <strain evidence="2 3">SCRP249</strain>
    </source>
</reference>
<dbReference type="AlphaFoldDB" id="A0A6A3P1F8"/>
<feature type="signal peptide" evidence="1">
    <location>
        <begin position="1"/>
        <end position="24"/>
    </location>
</feature>
<keyword evidence="1" id="KW-0732">Signal</keyword>
<accession>A0A6A3P1F8</accession>
<evidence type="ECO:0008006" key="4">
    <source>
        <dbReference type="Google" id="ProtNLM"/>
    </source>
</evidence>